<accession>A0A1K1S8B1</accession>
<protein>
    <submittedName>
        <fullName evidence="1">Uncharacterized protein</fullName>
    </submittedName>
</protein>
<dbReference type="Proteomes" id="UP000183788">
    <property type="component" value="Unassembled WGS sequence"/>
</dbReference>
<dbReference type="STRING" id="1004.SAMN05661012_04946"/>
<organism evidence="1 2">
    <name type="scientific">Chitinophaga sancti</name>
    <dbReference type="NCBI Taxonomy" id="1004"/>
    <lineage>
        <taxon>Bacteria</taxon>
        <taxon>Pseudomonadati</taxon>
        <taxon>Bacteroidota</taxon>
        <taxon>Chitinophagia</taxon>
        <taxon>Chitinophagales</taxon>
        <taxon>Chitinophagaceae</taxon>
        <taxon>Chitinophaga</taxon>
    </lineage>
</organism>
<evidence type="ECO:0000313" key="1">
    <source>
        <dbReference type="EMBL" id="SFW80595.1"/>
    </source>
</evidence>
<dbReference type="AlphaFoldDB" id="A0A1K1S8B1"/>
<proteinExistence type="predicted"/>
<gene>
    <name evidence="1" type="ORF">SAMN05661012_04946</name>
</gene>
<evidence type="ECO:0000313" key="2">
    <source>
        <dbReference type="Proteomes" id="UP000183788"/>
    </source>
</evidence>
<sequence length="47" mass="5293">MIAGNRVNRSRYSFSYMLKGSDVGVLIRDQGRGSPSVAVRTNPRLFY</sequence>
<reference evidence="1 2" key="1">
    <citation type="submission" date="2016-11" db="EMBL/GenBank/DDBJ databases">
        <authorList>
            <person name="Jaros S."/>
            <person name="Januszkiewicz K."/>
            <person name="Wedrychowicz H."/>
        </authorList>
    </citation>
    <scope>NUCLEOTIDE SEQUENCE [LARGE SCALE GENOMIC DNA]</scope>
    <source>
        <strain evidence="1 2">DSM 784</strain>
    </source>
</reference>
<dbReference type="EMBL" id="FPIZ01000019">
    <property type="protein sequence ID" value="SFW80595.1"/>
    <property type="molecule type" value="Genomic_DNA"/>
</dbReference>
<name>A0A1K1S8B1_9BACT</name>